<feature type="binding site" evidence="6">
    <location>
        <position position="245"/>
    </location>
    <ligand>
        <name>Mg(2+)</name>
        <dbReference type="ChEBI" id="CHEBI:18420"/>
    </ligand>
</feature>
<sequence>MGKRRYFGTDGIRGCVGESPMTPDFILKLGMAAGKVLDREGRGCVLIGKDTRISGYMFESALEAGFSAAGVGVRLLGPMPTPAVAYLTKTFGASAGVVISASHNPFGDNGIKFFSPSGDKLSDEAELEIEQALAGALPMVDSARLGKVSRITDAAGRYIEFCKSTLSPGISLKGMRIAVDCAHGATYHIAPNVFSELGAAVIPLGVHPNGLNINDGCGSMHPEALQRLVRDSGADVGLALDGDGDRVVMVDAGGAVIDGDQILYVLAREFQRIGRLRGPVVGTQMSNLGLEHALKARGIEFKRAAVGDRHVMDLLRSEHGMLGGEPSGHLICLDRTTTGDGIVAALQMLGVMVAGGRSLAELVAPMPRYPQELINVAVSDARMVARHPLLVQAVEDAAAALGREGRIVLRPSGTEPVLRVMVEGRDAALVRLHVQRLVDIAEQCGISERQASAVSGT</sequence>
<keyword evidence="14" id="KW-1185">Reference proteome</keyword>
<feature type="active site" description="Phosphoserine intermediate" evidence="6">
    <location>
        <position position="102"/>
    </location>
</feature>
<dbReference type="Pfam" id="PF00408">
    <property type="entry name" value="PGM_PMM_IV"/>
    <property type="match status" value="1"/>
</dbReference>
<evidence type="ECO:0000256" key="7">
    <source>
        <dbReference type="RuleBase" id="RU004326"/>
    </source>
</evidence>
<evidence type="ECO:0000256" key="3">
    <source>
        <dbReference type="ARBA" id="ARBA00022723"/>
    </source>
</evidence>
<protein>
    <recommendedName>
        <fullName evidence="6 8">Phosphoglucosamine mutase</fullName>
        <ecNumber evidence="6 8">5.4.2.10</ecNumber>
    </recommendedName>
</protein>
<dbReference type="GO" id="GO:0005829">
    <property type="term" value="C:cytosol"/>
    <property type="evidence" value="ECO:0007669"/>
    <property type="project" value="TreeGrafter"/>
</dbReference>
<comment type="similarity">
    <text evidence="1 6 7">Belongs to the phosphohexose mutase family.</text>
</comment>
<dbReference type="AlphaFoldDB" id="A0A4Z0FAQ1"/>
<comment type="caution">
    <text evidence="13">The sequence shown here is derived from an EMBL/GenBank/DDBJ whole genome shotgun (WGS) entry which is preliminary data.</text>
</comment>
<dbReference type="InterPro" id="IPR005844">
    <property type="entry name" value="A-D-PHexomutase_a/b/a-I"/>
</dbReference>
<dbReference type="NCBIfam" id="TIGR01455">
    <property type="entry name" value="glmM"/>
    <property type="match status" value="1"/>
</dbReference>
<dbReference type="GO" id="GO:0008966">
    <property type="term" value="F:phosphoglucosamine mutase activity"/>
    <property type="evidence" value="ECO:0007669"/>
    <property type="project" value="UniProtKB-UniRule"/>
</dbReference>
<dbReference type="InterPro" id="IPR005845">
    <property type="entry name" value="A-D-PHexomutase_a/b/a-II"/>
</dbReference>
<dbReference type="FunFam" id="3.40.120.10:FF:000003">
    <property type="entry name" value="Phosphoglucosamine mutase"/>
    <property type="match status" value="1"/>
</dbReference>
<evidence type="ECO:0000259" key="12">
    <source>
        <dbReference type="Pfam" id="PF02880"/>
    </source>
</evidence>
<accession>A0A4Z0FAQ1</accession>
<comment type="function">
    <text evidence="6 8">Catalyzes the conversion of glucosamine-6-phosphate to glucosamine-1-phosphate.</text>
</comment>
<dbReference type="GO" id="GO:0004615">
    <property type="term" value="F:phosphomannomutase activity"/>
    <property type="evidence" value="ECO:0007669"/>
    <property type="project" value="TreeGrafter"/>
</dbReference>
<dbReference type="HAMAP" id="MF_01554_B">
    <property type="entry name" value="GlmM_B"/>
    <property type="match status" value="1"/>
</dbReference>
<feature type="domain" description="Alpha-D-phosphohexomutase C-terminal" evidence="9">
    <location>
        <begin position="373"/>
        <end position="437"/>
    </location>
</feature>
<comment type="cofactor">
    <cofactor evidence="6">
        <name>Mg(2+)</name>
        <dbReference type="ChEBI" id="CHEBI:18420"/>
    </cofactor>
    <text evidence="6">Binds 1 Mg(2+) ion per subunit.</text>
</comment>
<name>A0A4Z0FAQ1_9GAMM</name>
<dbReference type="GO" id="GO:0006048">
    <property type="term" value="P:UDP-N-acetylglucosamine biosynthetic process"/>
    <property type="evidence" value="ECO:0007669"/>
    <property type="project" value="TreeGrafter"/>
</dbReference>
<evidence type="ECO:0000256" key="8">
    <source>
        <dbReference type="RuleBase" id="RU004327"/>
    </source>
</evidence>
<dbReference type="FunFam" id="3.40.120.10:FF:000001">
    <property type="entry name" value="Phosphoglucosamine mutase"/>
    <property type="match status" value="1"/>
</dbReference>
<evidence type="ECO:0000256" key="6">
    <source>
        <dbReference type="HAMAP-Rule" id="MF_01554"/>
    </source>
</evidence>
<keyword evidence="4 6" id="KW-0460">Magnesium</keyword>
<keyword evidence="2 6" id="KW-0597">Phosphoprotein</keyword>
<dbReference type="SUPFAM" id="SSF55957">
    <property type="entry name" value="Phosphoglucomutase, C-terminal domain"/>
    <property type="match status" value="1"/>
</dbReference>
<reference evidence="13 14" key="1">
    <citation type="journal article" date="2019" name="ISME J.">
        <title>Candidatus Macondimonas diazotrophica, a novel gammaproteobacterial genus dominating crude-oil-contaminated coastal sediments.</title>
        <authorList>
            <person name="Karthikeyan S."/>
            <person name="Konstantinidis K."/>
        </authorList>
    </citation>
    <scope>NUCLEOTIDE SEQUENCE [LARGE SCALE GENOMIC DNA]</scope>
    <source>
        <strain evidence="13 14">KTK01</strain>
    </source>
</reference>
<evidence type="ECO:0000256" key="5">
    <source>
        <dbReference type="ARBA" id="ARBA00023235"/>
    </source>
</evidence>
<evidence type="ECO:0000256" key="4">
    <source>
        <dbReference type="ARBA" id="ARBA00022842"/>
    </source>
</evidence>
<comment type="PTM">
    <text evidence="6">Activated by phosphorylation.</text>
</comment>
<keyword evidence="3 6" id="KW-0479">Metal-binding</keyword>
<dbReference type="Pfam" id="PF02879">
    <property type="entry name" value="PGM_PMM_II"/>
    <property type="match status" value="1"/>
</dbReference>
<evidence type="ECO:0000313" key="14">
    <source>
        <dbReference type="Proteomes" id="UP000297890"/>
    </source>
</evidence>
<dbReference type="Proteomes" id="UP000297890">
    <property type="component" value="Unassembled WGS sequence"/>
</dbReference>
<dbReference type="InterPro" id="IPR050060">
    <property type="entry name" value="Phosphoglucosamine_mutase"/>
</dbReference>
<feature type="modified residue" description="Phosphoserine" evidence="6">
    <location>
        <position position="102"/>
    </location>
</feature>
<dbReference type="InterPro" id="IPR036900">
    <property type="entry name" value="A-D-PHexomutase_C_sf"/>
</dbReference>
<dbReference type="InterPro" id="IPR005843">
    <property type="entry name" value="A-D-PHexomutase_C"/>
</dbReference>
<dbReference type="EMBL" id="SRIO01000006">
    <property type="protein sequence ID" value="TFZ82928.1"/>
    <property type="molecule type" value="Genomic_DNA"/>
</dbReference>
<dbReference type="PANTHER" id="PTHR42946:SF1">
    <property type="entry name" value="PHOSPHOGLUCOMUTASE (ALPHA-D-GLUCOSE-1,6-BISPHOSPHATE-DEPENDENT)"/>
    <property type="match status" value="1"/>
</dbReference>
<dbReference type="RefSeq" id="WP_135281598.1">
    <property type="nucleotide sequence ID" value="NZ_SRIO01000006.1"/>
</dbReference>
<comment type="catalytic activity">
    <reaction evidence="6 8">
        <text>alpha-D-glucosamine 1-phosphate = D-glucosamine 6-phosphate</text>
        <dbReference type="Rhea" id="RHEA:23424"/>
        <dbReference type="ChEBI" id="CHEBI:58516"/>
        <dbReference type="ChEBI" id="CHEBI:58725"/>
        <dbReference type="EC" id="5.4.2.10"/>
    </reaction>
</comment>
<evidence type="ECO:0000259" key="11">
    <source>
        <dbReference type="Pfam" id="PF02879"/>
    </source>
</evidence>
<dbReference type="PRINTS" id="PR00509">
    <property type="entry name" value="PGMPMM"/>
</dbReference>
<proteinExistence type="inferred from homology"/>
<feature type="binding site" description="via phosphate group" evidence="6">
    <location>
        <position position="102"/>
    </location>
    <ligand>
        <name>Mg(2+)</name>
        <dbReference type="ChEBI" id="CHEBI:18420"/>
    </ligand>
</feature>
<feature type="binding site" evidence="6">
    <location>
        <position position="241"/>
    </location>
    <ligand>
        <name>Mg(2+)</name>
        <dbReference type="ChEBI" id="CHEBI:18420"/>
    </ligand>
</feature>
<evidence type="ECO:0000259" key="10">
    <source>
        <dbReference type="Pfam" id="PF02878"/>
    </source>
</evidence>
<dbReference type="InterPro" id="IPR016055">
    <property type="entry name" value="A-D-PHexomutase_a/b/a-I/II/III"/>
</dbReference>
<dbReference type="InterPro" id="IPR005841">
    <property type="entry name" value="Alpha-D-phosphohexomutase_SF"/>
</dbReference>
<dbReference type="SUPFAM" id="SSF53738">
    <property type="entry name" value="Phosphoglucomutase, first 3 domains"/>
    <property type="match status" value="3"/>
</dbReference>
<dbReference type="GO" id="GO:0005975">
    <property type="term" value="P:carbohydrate metabolic process"/>
    <property type="evidence" value="ECO:0007669"/>
    <property type="project" value="InterPro"/>
</dbReference>
<dbReference type="Pfam" id="PF02880">
    <property type="entry name" value="PGM_PMM_III"/>
    <property type="match status" value="1"/>
</dbReference>
<organism evidence="13 14">
    <name type="scientific">Candidatus Macondimonas diazotrophica</name>
    <dbReference type="NCBI Taxonomy" id="2305248"/>
    <lineage>
        <taxon>Bacteria</taxon>
        <taxon>Pseudomonadati</taxon>
        <taxon>Pseudomonadota</taxon>
        <taxon>Gammaproteobacteria</taxon>
        <taxon>Chromatiales</taxon>
        <taxon>Ectothiorhodospiraceae</taxon>
        <taxon>Candidatus Macondimonas</taxon>
    </lineage>
</organism>
<feature type="domain" description="Alpha-D-phosphohexomutase alpha/beta/alpha" evidence="10">
    <location>
        <begin position="4"/>
        <end position="133"/>
    </location>
</feature>
<feature type="domain" description="Alpha-D-phosphohexomutase alpha/beta/alpha" evidence="12">
    <location>
        <begin position="258"/>
        <end position="369"/>
    </location>
</feature>
<feature type="binding site" evidence="6">
    <location>
        <position position="243"/>
    </location>
    <ligand>
        <name>Mg(2+)</name>
        <dbReference type="ChEBI" id="CHEBI:18420"/>
    </ligand>
</feature>
<dbReference type="PROSITE" id="PS00710">
    <property type="entry name" value="PGM_PMM"/>
    <property type="match status" value="1"/>
</dbReference>
<dbReference type="InterPro" id="IPR006352">
    <property type="entry name" value="GlmM_bact"/>
</dbReference>
<dbReference type="EC" id="5.4.2.10" evidence="6 8"/>
<dbReference type="GO" id="GO:0009252">
    <property type="term" value="P:peptidoglycan biosynthetic process"/>
    <property type="evidence" value="ECO:0007669"/>
    <property type="project" value="TreeGrafter"/>
</dbReference>
<dbReference type="NCBIfam" id="NF008139">
    <property type="entry name" value="PRK10887.1"/>
    <property type="match status" value="1"/>
</dbReference>
<dbReference type="InterPro" id="IPR016066">
    <property type="entry name" value="A-D-PHexomutase_CS"/>
</dbReference>
<dbReference type="Pfam" id="PF02878">
    <property type="entry name" value="PGM_PMM_I"/>
    <property type="match status" value="1"/>
</dbReference>
<gene>
    <name evidence="6 13" type="primary">glmM</name>
    <name evidence="13" type="ORF">E4680_06565</name>
</gene>
<dbReference type="OrthoDB" id="9803322at2"/>
<dbReference type="Gene3D" id="3.40.120.10">
    <property type="entry name" value="Alpha-D-Glucose-1,6-Bisphosphate, subunit A, domain 3"/>
    <property type="match status" value="3"/>
</dbReference>
<keyword evidence="5 6" id="KW-0413">Isomerase</keyword>
<feature type="domain" description="Alpha-D-phosphohexomutase alpha/beta/alpha" evidence="11">
    <location>
        <begin position="157"/>
        <end position="253"/>
    </location>
</feature>
<dbReference type="InterPro" id="IPR005846">
    <property type="entry name" value="A-D-PHexomutase_a/b/a-III"/>
</dbReference>
<dbReference type="CDD" id="cd05802">
    <property type="entry name" value="GlmM"/>
    <property type="match status" value="1"/>
</dbReference>
<evidence type="ECO:0000313" key="13">
    <source>
        <dbReference type="EMBL" id="TFZ82928.1"/>
    </source>
</evidence>
<dbReference type="Gene3D" id="3.30.310.50">
    <property type="entry name" value="Alpha-D-phosphohexomutase, C-terminal domain"/>
    <property type="match status" value="1"/>
</dbReference>
<evidence type="ECO:0000256" key="1">
    <source>
        <dbReference type="ARBA" id="ARBA00010231"/>
    </source>
</evidence>
<evidence type="ECO:0000259" key="9">
    <source>
        <dbReference type="Pfam" id="PF00408"/>
    </source>
</evidence>
<dbReference type="GO" id="GO:0000287">
    <property type="term" value="F:magnesium ion binding"/>
    <property type="evidence" value="ECO:0007669"/>
    <property type="project" value="UniProtKB-UniRule"/>
</dbReference>
<evidence type="ECO:0000256" key="2">
    <source>
        <dbReference type="ARBA" id="ARBA00022553"/>
    </source>
</evidence>
<dbReference type="PANTHER" id="PTHR42946">
    <property type="entry name" value="PHOSPHOHEXOSE MUTASE"/>
    <property type="match status" value="1"/>
</dbReference>